<organism evidence="12 13">
    <name type="scientific">Halalkalibacter suaedae</name>
    <dbReference type="NCBI Taxonomy" id="2822140"/>
    <lineage>
        <taxon>Bacteria</taxon>
        <taxon>Bacillati</taxon>
        <taxon>Bacillota</taxon>
        <taxon>Bacilli</taxon>
        <taxon>Bacillales</taxon>
        <taxon>Bacillaceae</taxon>
        <taxon>Halalkalibacter</taxon>
    </lineage>
</organism>
<dbReference type="AlphaFoldDB" id="A0A941AMC7"/>
<dbReference type="GO" id="GO:0006260">
    <property type="term" value="P:DNA replication"/>
    <property type="evidence" value="ECO:0007669"/>
    <property type="project" value="UniProtKB-KW"/>
</dbReference>
<comment type="function">
    <text evidence="9">DNA polymerase III is a complex, multichain enzyme responsible for most of the replicative synthesis in bacteria. This DNA polymerase also exhibits 3' to 5' exonuclease activity. The alpha chain is the DNA polymerase.</text>
</comment>
<dbReference type="GO" id="GO:0003887">
    <property type="term" value="F:DNA-directed DNA polymerase activity"/>
    <property type="evidence" value="ECO:0007669"/>
    <property type="project" value="UniProtKB-KW"/>
</dbReference>
<protein>
    <recommendedName>
        <fullName evidence="4">DNA polymerase III subunit alpha</fullName>
        <ecNumber evidence="3">2.7.7.7</ecNumber>
    </recommendedName>
</protein>
<dbReference type="GO" id="GO:0005737">
    <property type="term" value="C:cytoplasm"/>
    <property type="evidence" value="ECO:0007669"/>
    <property type="project" value="UniProtKB-SubCell"/>
</dbReference>
<dbReference type="InterPro" id="IPR004805">
    <property type="entry name" value="DnaE2/DnaE/PolC"/>
</dbReference>
<comment type="subcellular location">
    <subcellularLocation>
        <location evidence="1">Cytoplasm</location>
    </subcellularLocation>
</comment>
<evidence type="ECO:0000256" key="9">
    <source>
        <dbReference type="ARBA" id="ARBA00025611"/>
    </source>
</evidence>
<dbReference type="Proteomes" id="UP000678228">
    <property type="component" value="Unassembled WGS sequence"/>
</dbReference>
<evidence type="ECO:0000256" key="4">
    <source>
        <dbReference type="ARBA" id="ARBA00019114"/>
    </source>
</evidence>
<dbReference type="EC" id="2.7.7.7" evidence="3"/>
<evidence type="ECO:0000313" key="13">
    <source>
        <dbReference type="Proteomes" id="UP000678228"/>
    </source>
</evidence>
<keyword evidence="13" id="KW-1185">Reference proteome</keyword>
<dbReference type="PANTHER" id="PTHR32294:SF0">
    <property type="entry name" value="DNA POLYMERASE III SUBUNIT ALPHA"/>
    <property type="match status" value="1"/>
</dbReference>
<dbReference type="InterPro" id="IPR040982">
    <property type="entry name" value="DNA_pol3_finger"/>
</dbReference>
<evidence type="ECO:0000256" key="3">
    <source>
        <dbReference type="ARBA" id="ARBA00012417"/>
    </source>
</evidence>
<dbReference type="Gene3D" id="1.10.150.870">
    <property type="match status" value="1"/>
</dbReference>
<proteinExistence type="inferred from homology"/>
<dbReference type="InterPro" id="IPR004013">
    <property type="entry name" value="PHP_dom"/>
</dbReference>
<evidence type="ECO:0000313" key="12">
    <source>
        <dbReference type="EMBL" id="MBP3949751.1"/>
    </source>
</evidence>
<name>A0A941AMC7_9BACI</name>
<evidence type="ECO:0000259" key="11">
    <source>
        <dbReference type="SMART" id="SM00481"/>
    </source>
</evidence>
<dbReference type="NCBIfam" id="TIGR00594">
    <property type="entry name" value="polc"/>
    <property type="match status" value="1"/>
</dbReference>
<dbReference type="Gene3D" id="3.20.20.140">
    <property type="entry name" value="Metal-dependent hydrolases"/>
    <property type="match status" value="1"/>
</dbReference>
<dbReference type="GO" id="GO:0008408">
    <property type="term" value="F:3'-5' exonuclease activity"/>
    <property type="evidence" value="ECO:0007669"/>
    <property type="project" value="InterPro"/>
</dbReference>
<evidence type="ECO:0000256" key="8">
    <source>
        <dbReference type="ARBA" id="ARBA00022932"/>
    </source>
</evidence>
<evidence type="ECO:0000256" key="2">
    <source>
        <dbReference type="ARBA" id="ARBA00009496"/>
    </source>
</evidence>
<dbReference type="EMBL" id="JAGKSQ010000001">
    <property type="protein sequence ID" value="MBP3949751.1"/>
    <property type="molecule type" value="Genomic_DNA"/>
</dbReference>
<dbReference type="InterPro" id="IPR003141">
    <property type="entry name" value="Pol/His_phosphatase_N"/>
</dbReference>
<evidence type="ECO:0000256" key="1">
    <source>
        <dbReference type="ARBA" id="ARBA00004496"/>
    </source>
</evidence>
<evidence type="ECO:0000256" key="6">
    <source>
        <dbReference type="ARBA" id="ARBA00022695"/>
    </source>
</evidence>
<evidence type="ECO:0000256" key="10">
    <source>
        <dbReference type="ARBA" id="ARBA00049244"/>
    </source>
</evidence>
<keyword evidence="6 12" id="KW-0548">Nucleotidyltransferase</keyword>
<dbReference type="GO" id="GO:0003676">
    <property type="term" value="F:nucleic acid binding"/>
    <property type="evidence" value="ECO:0007669"/>
    <property type="project" value="InterPro"/>
</dbReference>
<dbReference type="Pfam" id="PF14579">
    <property type="entry name" value="HHH_6"/>
    <property type="match status" value="1"/>
</dbReference>
<evidence type="ECO:0000256" key="5">
    <source>
        <dbReference type="ARBA" id="ARBA00022679"/>
    </source>
</evidence>
<dbReference type="PANTHER" id="PTHR32294">
    <property type="entry name" value="DNA POLYMERASE III SUBUNIT ALPHA"/>
    <property type="match status" value="1"/>
</dbReference>
<dbReference type="Pfam" id="PF17657">
    <property type="entry name" value="DNA_pol3_finger"/>
    <property type="match status" value="1"/>
</dbReference>
<gene>
    <name evidence="12" type="primary">dnaE</name>
    <name evidence="12" type="ORF">J7W16_01310</name>
</gene>
<dbReference type="CDD" id="cd04485">
    <property type="entry name" value="DnaE_OBF"/>
    <property type="match status" value="1"/>
</dbReference>
<keyword evidence="8" id="KW-0239">DNA-directed DNA polymerase</keyword>
<dbReference type="InterPro" id="IPR016195">
    <property type="entry name" value="Pol/histidinol_Pase-like"/>
</dbReference>
<sequence length="1109" mass="125802">MIPIDVVSEFSLLSSTNRIEKLVEKAKDLGYQALALSDYHVMYGAVPFYRACLKFGIEPIFGLRLTIQINNMNKMLRVYAKNKQGYANLMKLSTLICHKEEKARFLTKEELLPYIGDLIVVLPYIDGPITLSLENGDVAEAIALVKEWFADYENCFIELQGDSKQDDRKHRYLCELANATGLTLIASHPAYFLEKDDAGAYQVARSIREGKKADEYPLSRREQSYYLKSPKELEQQFEGNEEALANTQLFSERCTVKLDLGHIQLPKYPSGEQGSVEKLRRLCEQGTRKRFDVITETIQARLEEELSVITRMGFSDYFLIVWDFMNFSKNQGILTGPGRGSAAGSLVAYVLEITDVDPLKYDLLFERFLNHERVSMPDIDIDFPDHRRDEVIDYVQRKYGKDHVAQIITFGTLAAKAVVRDVGKALGVQQYVIEQIVKEIPSTPGTTLKKAIAESERLSLLIAQSEEAKQLWEFSIRLEGLPRHASTHAAGVVISDKPLTDILALQSGSTGISLTQATMDVVEELGLLKFDFLGLRNLTLLEQIIRNIETSENKVISLEDLPLDDKKTFELLGKGETTGVFQLESTGMRRVLTNLQPTEFEDIVAVNALYRPGPMEFIPSYIKRKHREEQITFSHPDLEEILMNTYGVVIYQEQIMKISSKMADFSLAEADILRRAISKKKKNELEQQRMAFIKGSEQKGYSNHVASDVFSLIERFADYGFNRSHAVAYSLISYRLAYLKVHYPLAFFTALLSSTWHQHEKLAQLIQECKEAGFDILPPSINQSEALFSIEGKSIRFGLLPIAHVGMQAVKEILMKRKQNKLDDLFHFTLHVGAGVTKKVIESLIKAGAMDEFGEDRAVLLYSVDSAVQFAQSVKQFQQETEGLFTLDVQVPDYDKGIPPFSDQEKLEFEKEALGFYLSGHPIEPYFEQLKKLGRVTIKQAFVHSGQIRVAGLLGGVKRIRTKKGDPMGFAKLIDESEEADLTLFPIAWKKLEHQLTEGELFFVEGRTDISNKRRQIIVDRIIPLNTLGGTSAENERLFLRITSGKSPELLNEVKKVLHQHKGSTSVILFYEQTKATKHLSDEYKVSPNEQCLIQLKQLLGEEHVRLRR</sequence>
<dbReference type="Pfam" id="PF01336">
    <property type="entry name" value="tRNA_anti-codon"/>
    <property type="match status" value="1"/>
</dbReference>
<keyword evidence="7" id="KW-0235">DNA replication</keyword>
<comment type="caution">
    <text evidence="12">The sequence shown here is derived from an EMBL/GenBank/DDBJ whole genome shotgun (WGS) entry which is preliminary data.</text>
</comment>
<comment type="similarity">
    <text evidence="2">Belongs to the DNA polymerase type-C family. DnaE subfamily.</text>
</comment>
<dbReference type="InterPro" id="IPR029460">
    <property type="entry name" value="DNAPol_HHH"/>
</dbReference>
<dbReference type="SUPFAM" id="SSF89550">
    <property type="entry name" value="PHP domain-like"/>
    <property type="match status" value="1"/>
</dbReference>
<dbReference type="InterPro" id="IPR011708">
    <property type="entry name" value="DNA_pol3_alpha_NTPase_dom"/>
</dbReference>
<dbReference type="Pfam" id="PF07733">
    <property type="entry name" value="DNA_pol3_alpha"/>
    <property type="match status" value="1"/>
</dbReference>
<dbReference type="InterPro" id="IPR041931">
    <property type="entry name" value="DNA_pol3_alpha_thumb_dom"/>
</dbReference>
<dbReference type="Pfam" id="PF02811">
    <property type="entry name" value="PHP"/>
    <property type="match status" value="1"/>
</dbReference>
<keyword evidence="5 12" id="KW-0808">Transferase</keyword>
<dbReference type="InterPro" id="IPR004365">
    <property type="entry name" value="NA-bd_OB_tRNA"/>
</dbReference>
<dbReference type="SMART" id="SM00481">
    <property type="entry name" value="POLIIIAc"/>
    <property type="match status" value="1"/>
</dbReference>
<comment type="catalytic activity">
    <reaction evidence="10">
        <text>DNA(n) + a 2'-deoxyribonucleoside 5'-triphosphate = DNA(n+1) + diphosphate</text>
        <dbReference type="Rhea" id="RHEA:22508"/>
        <dbReference type="Rhea" id="RHEA-COMP:17339"/>
        <dbReference type="Rhea" id="RHEA-COMP:17340"/>
        <dbReference type="ChEBI" id="CHEBI:33019"/>
        <dbReference type="ChEBI" id="CHEBI:61560"/>
        <dbReference type="ChEBI" id="CHEBI:173112"/>
        <dbReference type="EC" id="2.7.7.7"/>
    </reaction>
</comment>
<feature type="domain" description="Polymerase/histidinol phosphatase N-terminal" evidence="11">
    <location>
        <begin position="2"/>
        <end position="69"/>
    </location>
</feature>
<dbReference type="RefSeq" id="WP_210595126.1">
    <property type="nucleotide sequence ID" value="NZ_JAGKSQ010000001.1"/>
</dbReference>
<reference evidence="12" key="1">
    <citation type="submission" date="2021-03" db="EMBL/GenBank/DDBJ databases">
        <title>Bacillus suaedae sp. nov., isolated from Suaeda aralocaspica.</title>
        <authorList>
            <person name="Lei R.F.R."/>
        </authorList>
    </citation>
    <scope>NUCLEOTIDE SEQUENCE</scope>
    <source>
        <strain evidence="12">YZJH907-2</strain>
    </source>
</reference>
<dbReference type="NCBIfam" id="NF004226">
    <property type="entry name" value="PRK05673.1"/>
    <property type="match status" value="1"/>
</dbReference>
<dbReference type="Gene3D" id="1.10.10.1600">
    <property type="entry name" value="Bacterial DNA polymerase III alpha subunit, thumb domain"/>
    <property type="match status" value="1"/>
</dbReference>
<accession>A0A941AMC7</accession>
<evidence type="ECO:0000256" key="7">
    <source>
        <dbReference type="ARBA" id="ARBA00022705"/>
    </source>
</evidence>